<dbReference type="InterPro" id="IPR028098">
    <property type="entry name" value="Glyco_trans_4-like_N"/>
</dbReference>
<feature type="domain" description="Glycosyl transferase family 1" evidence="1">
    <location>
        <begin position="178"/>
        <end position="347"/>
    </location>
</feature>
<dbReference type="PANTHER" id="PTHR45947">
    <property type="entry name" value="SULFOQUINOVOSYL TRANSFERASE SQD2"/>
    <property type="match status" value="1"/>
</dbReference>
<feature type="domain" description="Glycosyltransferase subfamily 4-like N-terminal" evidence="2">
    <location>
        <begin position="21"/>
        <end position="172"/>
    </location>
</feature>
<accession>A0A3A4QVV0</accession>
<dbReference type="CDD" id="cd03801">
    <property type="entry name" value="GT4_PimA-like"/>
    <property type="match status" value="1"/>
</dbReference>
<dbReference type="Pfam" id="PF00534">
    <property type="entry name" value="Glycos_transf_1"/>
    <property type="match status" value="1"/>
</dbReference>
<dbReference type="InterPro" id="IPR050194">
    <property type="entry name" value="Glycosyltransferase_grp1"/>
</dbReference>
<protein>
    <submittedName>
        <fullName evidence="3">Glycosyltransferase family 1 protein</fullName>
    </submittedName>
</protein>
<dbReference type="AlphaFoldDB" id="A0A3A4QVV0"/>
<evidence type="ECO:0000259" key="2">
    <source>
        <dbReference type="Pfam" id="PF13439"/>
    </source>
</evidence>
<name>A0A3A4QVV0_9BACT</name>
<evidence type="ECO:0000313" key="3">
    <source>
        <dbReference type="EMBL" id="RJP56872.1"/>
    </source>
</evidence>
<keyword evidence="3" id="KW-0808">Transferase</keyword>
<dbReference type="Pfam" id="PF13439">
    <property type="entry name" value="Glyco_transf_4"/>
    <property type="match status" value="1"/>
</dbReference>
<evidence type="ECO:0000313" key="4">
    <source>
        <dbReference type="Proteomes" id="UP000266426"/>
    </source>
</evidence>
<dbReference type="SUPFAM" id="SSF53756">
    <property type="entry name" value="UDP-Glycosyltransferase/glycogen phosphorylase"/>
    <property type="match status" value="1"/>
</dbReference>
<evidence type="ECO:0000259" key="1">
    <source>
        <dbReference type="Pfam" id="PF00534"/>
    </source>
</evidence>
<dbReference type="PANTHER" id="PTHR45947:SF3">
    <property type="entry name" value="SULFOQUINOVOSYL TRANSFERASE SQD2"/>
    <property type="match status" value="1"/>
</dbReference>
<reference evidence="3 4" key="1">
    <citation type="journal article" date="2017" name="ISME J.">
        <title>Energy and carbon metabolisms in a deep terrestrial subsurface fluid microbial community.</title>
        <authorList>
            <person name="Momper L."/>
            <person name="Jungbluth S.P."/>
            <person name="Lee M.D."/>
            <person name="Amend J.P."/>
        </authorList>
    </citation>
    <scope>NUCLEOTIDE SEQUENCE [LARGE SCALE GENOMIC DNA]</scope>
    <source>
        <strain evidence="3">SURF_26</strain>
    </source>
</reference>
<organism evidence="3 4">
    <name type="scientific">Candidatus Auribacter fodinae</name>
    <dbReference type="NCBI Taxonomy" id="2093366"/>
    <lineage>
        <taxon>Bacteria</taxon>
        <taxon>Pseudomonadati</taxon>
        <taxon>Candidatus Auribacterota</taxon>
        <taxon>Candidatus Auribacteria</taxon>
        <taxon>Candidatus Auribacterales</taxon>
        <taxon>Candidatus Auribacteraceae</taxon>
        <taxon>Candidatus Auribacter</taxon>
    </lineage>
</organism>
<gene>
    <name evidence="3" type="ORF">C4541_11340</name>
</gene>
<comment type="caution">
    <text evidence="3">The sequence shown here is derived from an EMBL/GenBank/DDBJ whole genome shotgun (WGS) entry which is preliminary data.</text>
</comment>
<dbReference type="GO" id="GO:0016757">
    <property type="term" value="F:glycosyltransferase activity"/>
    <property type="evidence" value="ECO:0007669"/>
    <property type="project" value="InterPro"/>
</dbReference>
<proteinExistence type="predicted"/>
<dbReference type="InterPro" id="IPR001296">
    <property type="entry name" value="Glyco_trans_1"/>
</dbReference>
<dbReference type="EMBL" id="QZJZ01000089">
    <property type="protein sequence ID" value="RJP56872.1"/>
    <property type="molecule type" value="Genomic_DNA"/>
</dbReference>
<dbReference type="Gene3D" id="3.40.50.2000">
    <property type="entry name" value="Glycogen Phosphorylase B"/>
    <property type="match status" value="2"/>
</dbReference>
<dbReference type="Proteomes" id="UP000266426">
    <property type="component" value="Unassembled WGS sequence"/>
</dbReference>
<sequence>MTKPTRPRRILHVLYSARIAGAEEYVRMITAALDPAKFESTVCFMHTHDTMVDTMRNAGVPVRVIGMKNGLDLVRSLRFLSFVLREKFDLIHIHMPNVLAVTFSLMACKTVILHEHTIGAHAKRRKLLLPLLFKKIKKFVAVSHNTKNNLLRLQSIPERKLTVIHNGIEISRFQVSFDKEEFRRQHGISPNTFIIGFVARLEDEKGCDLLLTALAKVKEKINRDFHLLLFGQGSKEKEWKELTAELGLHENVTFMGVLPDITRYFNIFDLFVLPSRLEPFGLVILEAMACSVPSIAFEVGGIPEFLRHEQDGYLIPPFDTDIMADRIISLINSNILRNSLGTNARKRVEDFSIRKTVRQLESLYSELLEAKHN</sequence>